<protein>
    <submittedName>
        <fullName evidence="2">Uncharacterized protein</fullName>
    </submittedName>
</protein>
<proteinExistence type="predicted"/>
<accession>A0A1Z1W5C8</accession>
<dbReference type="AlphaFoldDB" id="A0A1Z1W5C8"/>
<evidence type="ECO:0000256" key="1">
    <source>
        <dbReference type="SAM" id="MobiDB-lite"/>
    </source>
</evidence>
<evidence type="ECO:0000313" key="3">
    <source>
        <dbReference type="Proteomes" id="UP000195880"/>
    </source>
</evidence>
<name>A0A1Z1W5C8_9ACTN</name>
<dbReference type="EMBL" id="CP021748">
    <property type="protein sequence ID" value="ARX81604.1"/>
    <property type="molecule type" value="Genomic_DNA"/>
</dbReference>
<feature type="region of interest" description="Disordered" evidence="1">
    <location>
        <begin position="49"/>
        <end position="71"/>
    </location>
</feature>
<sequence>MAAEAQRLAARRKVEESAQKLRDVLGHPDRFAQPAPEGVLAEYRHLLHDADPDSTVPPLRVDLTKQPGRAT</sequence>
<evidence type="ECO:0000313" key="2">
    <source>
        <dbReference type="EMBL" id="ARX81604.1"/>
    </source>
</evidence>
<keyword evidence="3" id="KW-1185">Reference proteome</keyword>
<dbReference type="KEGG" id="salf:SMD44_01002"/>
<reference evidence="2 3" key="1">
    <citation type="submission" date="2017-05" db="EMBL/GenBank/DDBJ databases">
        <title>Streptomyces alboflavus Genome sequencing and assembly.</title>
        <authorList>
            <person name="Wang Y."/>
            <person name="Du B."/>
            <person name="Ding Y."/>
            <person name="Liu H."/>
            <person name="Hou Q."/>
            <person name="Liu K."/>
            <person name="Wang C."/>
            <person name="Yao L."/>
        </authorList>
    </citation>
    <scope>NUCLEOTIDE SEQUENCE [LARGE SCALE GENOMIC DNA]</scope>
    <source>
        <strain evidence="2 3">MDJK44</strain>
    </source>
</reference>
<gene>
    <name evidence="2" type="ORF">SMD44_01002</name>
</gene>
<organism evidence="2 3">
    <name type="scientific">Streptomyces alboflavus</name>
    <dbReference type="NCBI Taxonomy" id="67267"/>
    <lineage>
        <taxon>Bacteria</taxon>
        <taxon>Bacillati</taxon>
        <taxon>Actinomycetota</taxon>
        <taxon>Actinomycetes</taxon>
        <taxon>Kitasatosporales</taxon>
        <taxon>Streptomycetaceae</taxon>
        <taxon>Streptomyces</taxon>
    </lineage>
</organism>
<dbReference type="Proteomes" id="UP000195880">
    <property type="component" value="Chromosome"/>
</dbReference>